<dbReference type="AlphaFoldDB" id="A0A0A8YQM0"/>
<accession>A0A0A8YQM0</accession>
<dbReference type="EMBL" id="GBRH01270765">
    <property type="protein sequence ID" value="JAD27130.1"/>
    <property type="molecule type" value="Transcribed_RNA"/>
</dbReference>
<reference evidence="1" key="1">
    <citation type="submission" date="2014-09" db="EMBL/GenBank/DDBJ databases">
        <authorList>
            <person name="Magalhaes I.L.F."/>
            <person name="Oliveira U."/>
            <person name="Santos F.R."/>
            <person name="Vidigal T.H.D.A."/>
            <person name="Brescovit A.D."/>
            <person name="Santos A.J."/>
        </authorList>
    </citation>
    <scope>NUCLEOTIDE SEQUENCE</scope>
    <source>
        <tissue evidence="1">Shoot tissue taken approximately 20 cm above the soil surface</tissue>
    </source>
</reference>
<evidence type="ECO:0000313" key="1">
    <source>
        <dbReference type="EMBL" id="JAD27130.1"/>
    </source>
</evidence>
<name>A0A0A8YQM0_ARUDO</name>
<proteinExistence type="predicted"/>
<reference evidence="1" key="2">
    <citation type="journal article" date="2015" name="Data Brief">
        <title>Shoot transcriptome of the giant reed, Arundo donax.</title>
        <authorList>
            <person name="Barrero R.A."/>
            <person name="Guerrero F.D."/>
            <person name="Moolhuijzen P."/>
            <person name="Goolsby J.A."/>
            <person name="Tidwell J."/>
            <person name="Bellgard S.E."/>
            <person name="Bellgard M.I."/>
        </authorList>
    </citation>
    <scope>NUCLEOTIDE SEQUENCE</scope>
    <source>
        <tissue evidence="1">Shoot tissue taken approximately 20 cm above the soil surface</tissue>
    </source>
</reference>
<sequence length="60" mass="6615">MLSPKKIQHIRMSGIASKVVPGAPEIVAEIFQTVDISVFLLFTTHVVSGTLSRKKHIFLP</sequence>
<organism evidence="1">
    <name type="scientific">Arundo donax</name>
    <name type="common">Giant reed</name>
    <name type="synonym">Donax arundinaceus</name>
    <dbReference type="NCBI Taxonomy" id="35708"/>
    <lineage>
        <taxon>Eukaryota</taxon>
        <taxon>Viridiplantae</taxon>
        <taxon>Streptophyta</taxon>
        <taxon>Embryophyta</taxon>
        <taxon>Tracheophyta</taxon>
        <taxon>Spermatophyta</taxon>
        <taxon>Magnoliopsida</taxon>
        <taxon>Liliopsida</taxon>
        <taxon>Poales</taxon>
        <taxon>Poaceae</taxon>
        <taxon>PACMAD clade</taxon>
        <taxon>Arundinoideae</taxon>
        <taxon>Arundineae</taxon>
        <taxon>Arundo</taxon>
    </lineage>
</organism>
<protein>
    <submittedName>
        <fullName evidence="1">Uncharacterized protein</fullName>
    </submittedName>
</protein>